<name>A0A0K2SI26_LIMPI</name>
<organism evidence="1 2">
    <name type="scientific">Limnochorda pilosa</name>
    <dbReference type="NCBI Taxonomy" id="1555112"/>
    <lineage>
        <taxon>Bacteria</taxon>
        <taxon>Bacillati</taxon>
        <taxon>Bacillota</taxon>
        <taxon>Limnochordia</taxon>
        <taxon>Limnochordales</taxon>
        <taxon>Limnochordaceae</taxon>
        <taxon>Limnochorda</taxon>
    </lineage>
</organism>
<evidence type="ECO:0000313" key="2">
    <source>
        <dbReference type="Proteomes" id="UP000065807"/>
    </source>
</evidence>
<accession>A0A0K2SI26</accession>
<dbReference type="Proteomes" id="UP000065807">
    <property type="component" value="Chromosome"/>
</dbReference>
<sequence length="134" mass="15298">MPAFVGCVILESLESLEPLTGWTPVAERVVEVPDDPDASTWHVCWYQIDAKTLHERLPSLARAMRPHWYAHFLEGDNLCVVLSGSFFWAKASDKTTWREFIAFGDIVGIDRKWTENVPTELPDWVQAALQARRS</sequence>
<reference evidence="2" key="1">
    <citation type="submission" date="2015-07" db="EMBL/GenBank/DDBJ databases">
        <title>Complete genome sequence and phylogenetic analysis of Limnochorda pilosa.</title>
        <authorList>
            <person name="Watanabe M."/>
            <person name="Kojima H."/>
            <person name="Fukui M."/>
        </authorList>
    </citation>
    <scope>NUCLEOTIDE SEQUENCE [LARGE SCALE GENOMIC DNA]</scope>
    <source>
        <strain evidence="2">HC45</strain>
    </source>
</reference>
<dbReference type="KEGG" id="lpil:LIP_0901"/>
<dbReference type="EMBL" id="AP014924">
    <property type="protein sequence ID" value="BAS26758.1"/>
    <property type="molecule type" value="Genomic_DNA"/>
</dbReference>
<proteinExistence type="predicted"/>
<dbReference type="RefSeq" id="WP_068134775.1">
    <property type="nucleotide sequence ID" value="NZ_AP014924.1"/>
</dbReference>
<keyword evidence="2" id="KW-1185">Reference proteome</keyword>
<protein>
    <submittedName>
        <fullName evidence="1">Uncharacterized protein</fullName>
    </submittedName>
</protein>
<evidence type="ECO:0000313" key="1">
    <source>
        <dbReference type="EMBL" id="BAS26758.1"/>
    </source>
</evidence>
<gene>
    <name evidence="1" type="ORF">LIP_0901</name>
</gene>
<dbReference type="STRING" id="1555112.LIP_0901"/>
<dbReference type="AlphaFoldDB" id="A0A0K2SI26"/>
<reference evidence="2" key="2">
    <citation type="journal article" date="2016" name="Int. J. Syst. Evol. Microbiol.">
        <title>Complete genome sequence and cell structure of Limnochorda pilosa, a Gram-negative spore-former within the phylum Firmicutes.</title>
        <authorList>
            <person name="Watanabe M."/>
            <person name="Kojima H."/>
            <person name="Fukui M."/>
        </authorList>
    </citation>
    <scope>NUCLEOTIDE SEQUENCE [LARGE SCALE GENOMIC DNA]</scope>
    <source>
        <strain evidence="2">HC45</strain>
    </source>
</reference>